<dbReference type="InterPro" id="IPR036400">
    <property type="entry name" value="Cyt_B5-like_heme/steroid_sf"/>
</dbReference>
<dbReference type="PATRIC" id="fig|1114972.6.peg.2764"/>
<name>A0A0R1RGL3_9LACO</name>
<comment type="caution">
    <text evidence="3">The sequence shown here is derived from an EMBL/GenBank/DDBJ whole genome shotgun (WGS) entry which is preliminary data.</text>
</comment>
<dbReference type="AlphaFoldDB" id="A0A0R1RGL3"/>
<dbReference type="Proteomes" id="UP000051999">
    <property type="component" value="Unassembled WGS sequence"/>
</dbReference>
<keyword evidence="4" id="KW-1185">Reference proteome</keyword>
<protein>
    <recommendedName>
        <fullName evidence="2">Cytochrome b5 heme-binding domain-containing protein</fullName>
    </recommendedName>
</protein>
<feature type="domain" description="Cytochrome b5 heme-binding" evidence="2">
    <location>
        <begin position="4"/>
        <end position="75"/>
    </location>
</feature>
<evidence type="ECO:0000313" key="4">
    <source>
        <dbReference type="Proteomes" id="UP000051999"/>
    </source>
</evidence>
<reference evidence="3 4" key="1">
    <citation type="journal article" date="2015" name="Genome Announc.">
        <title>Expanding the biotechnology potential of lactobacilli through comparative genomics of 213 strains and associated genera.</title>
        <authorList>
            <person name="Sun Z."/>
            <person name="Harris H.M."/>
            <person name="McCann A."/>
            <person name="Guo C."/>
            <person name="Argimon S."/>
            <person name="Zhang W."/>
            <person name="Yang X."/>
            <person name="Jeffery I.B."/>
            <person name="Cooney J.C."/>
            <person name="Kagawa T.F."/>
            <person name="Liu W."/>
            <person name="Song Y."/>
            <person name="Salvetti E."/>
            <person name="Wrobel A."/>
            <person name="Rasinkangas P."/>
            <person name="Parkhill J."/>
            <person name="Rea M.C."/>
            <person name="O'Sullivan O."/>
            <person name="Ritari J."/>
            <person name="Douillard F.P."/>
            <person name="Paul Ross R."/>
            <person name="Yang R."/>
            <person name="Briner A.E."/>
            <person name="Felis G.E."/>
            <person name="de Vos W.M."/>
            <person name="Barrangou R."/>
            <person name="Klaenhammer T.R."/>
            <person name="Caufield P.W."/>
            <person name="Cui Y."/>
            <person name="Zhang H."/>
            <person name="O'Toole P.W."/>
        </authorList>
    </citation>
    <scope>NUCLEOTIDE SEQUENCE [LARGE SCALE GENOMIC DNA]</scope>
    <source>
        <strain evidence="3 4">DSM 15814</strain>
    </source>
</reference>
<evidence type="ECO:0000313" key="3">
    <source>
        <dbReference type="EMBL" id="KRL54356.1"/>
    </source>
</evidence>
<dbReference type="EMBL" id="AZFF01000009">
    <property type="protein sequence ID" value="KRL54356.1"/>
    <property type="molecule type" value="Genomic_DNA"/>
</dbReference>
<feature type="region of interest" description="Disordered" evidence="1">
    <location>
        <begin position="57"/>
        <end position="76"/>
    </location>
</feature>
<dbReference type="Pfam" id="PF00173">
    <property type="entry name" value="Cyt-b5"/>
    <property type="match status" value="1"/>
</dbReference>
<accession>A0A0R1RGL3</accession>
<evidence type="ECO:0000256" key="1">
    <source>
        <dbReference type="SAM" id="MobiDB-lite"/>
    </source>
</evidence>
<dbReference type="OrthoDB" id="9785263at2"/>
<dbReference type="InterPro" id="IPR001199">
    <property type="entry name" value="Cyt_B5-like_heme/steroid-bd"/>
</dbReference>
<dbReference type="SMART" id="SM01117">
    <property type="entry name" value="Cyt-b5"/>
    <property type="match status" value="1"/>
</dbReference>
<dbReference type="SUPFAM" id="SSF55856">
    <property type="entry name" value="Cytochrome b5-like heme/steroid binding domain"/>
    <property type="match status" value="1"/>
</dbReference>
<proteinExistence type="predicted"/>
<sequence>MQNFTVDELKQFDGKDGHKAYVAVDGTVYDLTNVEAWRGGNHHGLTAGRDLTEMIKKSPHGKKTLTDKPVVGQLVS</sequence>
<evidence type="ECO:0000259" key="2">
    <source>
        <dbReference type="SMART" id="SM01117"/>
    </source>
</evidence>
<organism evidence="3 4">
    <name type="scientific">Furfurilactobacillus rossiae DSM 15814</name>
    <dbReference type="NCBI Taxonomy" id="1114972"/>
    <lineage>
        <taxon>Bacteria</taxon>
        <taxon>Bacillati</taxon>
        <taxon>Bacillota</taxon>
        <taxon>Bacilli</taxon>
        <taxon>Lactobacillales</taxon>
        <taxon>Lactobacillaceae</taxon>
        <taxon>Furfurilactobacillus</taxon>
    </lineage>
</organism>
<dbReference type="RefSeq" id="WP_017260890.1">
    <property type="nucleotide sequence ID" value="NZ_AUAW01000009.1"/>
</dbReference>
<dbReference type="eggNOG" id="COG4892">
    <property type="taxonomic scope" value="Bacteria"/>
</dbReference>
<dbReference type="Gene3D" id="3.10.120.10">
    <property type="entry name" value="Cytochrome b5-like heme/steroid binding domain"/>
    <property type="match status" value="1"/>
</dbReference>
<gene>
    <name evidence="3" type="ORF">FD35_GL002697</name>
</gene>